<gene>
    <name evidence="1" type="ORF">MML48_1g04879</name>
</gene>
<reference evidence="1" key="1">
    <citation type="submission" date="2022-04" db="EMBL/GenBank/DDBJ databases">
        <title>Chromosome-scale genome assembly of Holotrichia oblita Faldermann.</title>
        <authorList>
            <person name="Rongchong L."/>
        </authorList>
    </citation>
    <scope>NUCLEOTIDE SEQUENCE</scope>
    <source>
        <strain evidence="1">81SQS9</strain>
    </source>
</reference>
<name>A0ACB9TVC9_HOLOL</name>
<proteinExistence type="predicted"/>
<evidence type="ECO:0000313" key="1">
    <source>
        <dbReference type="EMBL" id="KAI4470842.1"/>
    </source>
</evidence>
<protein>
    <submittedName>
        <fullName evidence="1">Cysteine-rich secretory protein-related</fullName>
    </submittedName>
</protein>
<dbReference type="Proteomes" id="UP001056778">
    <property type="component" value="Chromosome 1"/>
</dbReference>
<dbReference type="EMBL" id="CM043015">
    <property type="protein sequence ID" value="KAI4470842.1"/>
    <property type="molecule type" value="Genomic_DNA"/>
</dbReference>
<evidence type="ECO:0000313" key="2">
    <source>
        <dbReference type="Proteomes" id="UP001056778"/>
    </source>
</evidence>
<organism evidence="1 2">
    <name type="scientific">Holotrichia oblita</name>
    <name type="common">Chafer beetle</name>
    <dbReference type="NCBI Taxonomy" id="644536"/>
    <lineage>
        <taxon>Eukaryota</taxon>
        <taxon>Metazoa</taxon>
        <taxon>Ecdysozoa</taxon>
        <taxon>Arthropoda</taxon>
        <taxon>Hexapoda</taxon>
        <taxon>Insecta</taxon>
        <taxon>Pterygota</taxon>
        <taxon>Neoptera</taxon>
        <taxon>Endopterygota</taxon>
        <taxon>Coleoptera</taxon>
        <taxon>Polyphaga</taxon>
        <taxon>Scarabaeiformia</taxon>
        <taxon>Scarabaeidae</taxon>
        <taxon>Melolonthinae</taxon>
        <taxon>Holotrichia</taxon>
    </lineage>
</organism>
<accession>A0ACB9TVC9</accession>
<sequence>MHNQIRNKLAGGNETRGSNTAASNMAVLVYDDSIQYVAQCHANQCKASSDECRRTERFHLVGQNFYLAYGDTECRSKEIFKEAIDSWYDEVSLTYKICLEHYMGCASQYTQMIWADTTNIGCGRVLFDSTCHVFCNYGPTGNIEGHPVYIAEAVDSVTIEEQLEDVIKSINTNSSQTEVTPLPQSAVIQDSELGSDDDHSQEHISNRKKNIINARESAHDALEEHAKRMKVSSDSHPKLNIGSTVRIPVPNVDRGRRDARSVLGVLLEATEGGFYRLGTKEGVIAKYYSRSEFSRTEKLKMKEQTRSGAGQQISEPWYLLETLRFLDDVIIKRKRVTSNIPIETQSTFFDENSFYTEKLPNSPFSITAD</sequence>
<keyword evidence="2" id="KW-1185">Reference proteome</keyword>
<comment type="caution">
    <text evidence="1">The sequence shown here is derived from an EMBL/GenBank/DDBJ whole genome shotgun (WGS) entry which is preliminary data.</text>
</comment>